<dbReference type="Proteomes" id="UP000243499">
    <property type="component" value="Chromosome 2"/>
</dbReference>
<protein>
    <submittedName>
        <fullName evidence="2">Uncharacterized protein</fullName>
    </submittedName>
</protein>
<reference evidence="2" key="1">
    <citation type="submission" date="2018-04" db="EMBL/GenBank/DDBJ databases">
        <title>WGS assembly of Panicum hallii.</title>
        <authorList>
            <person name="Lovell J."/>
            <person name="Jenkins J."/>
            <person name="Lowry D."/>
            <person name="Mamidi S."/>
            <person name="Sreedasyam A."/>
            <person name="Weng X."/>
            <person name="Barry K."/>
            <person name="Bonette J."/>
            <person name="Campitelli B."/>
            <person name="Daum C."/>
            <person name="Gordon S."/>
            <person name="Gould B."/>
            <person name="Lipzen A."/>
            <person name="Macqueen A."/>
            <person name="Palacio-Mejia J."/>
            <person name="Plott C."/>
            <person name="Shakirov E."/>
            <person name="Shu S."/>
            <person name="Yoshinaga Y."/>
            <person name="Zane M."/>
            <person name="Rokhsar D."/>
            <person name="Grimwood J."/>
            <person name="Schmutz J."/>
            <person name="Juenger T."/>
        </authorList>
    </citation>
    <scope>NUCLEOTIDE SEQUENCE [LARGE SCALE GENOMIC DNA]</scope>
    <source>
        <strain evidence="2">FIL2</strain>
    </source>
</reference>
<dbReference type="AlphaFoldDB" id="A0A2T8KN88"/>
<name>A0A2T8KN88_9POAL</name>
<accession>A0A2T8KN88</accession>
<gene>
    <name evidence="2" type="ORF">PAHAL_2G066700</name>
</gene>
<proteinExistence type="predicted"/>
<feature type="region of interest" description="Disordered" evidence="1">
    <location>
        <begin position="84"/>
        <end position="120"/>
    </location>
</feature>
<dbReference type="Gramene" id="PVH63604">
    <property type="protein sequence ID" value="PVH63604"/>
    <property type="gene ID" value="PAHAL_2G066700"/>
</dbReference>
<evidence type="ECO:0000313" key="2">
    <source>
        <dbReference type="EMBL" id="PVH63604.1"/>
    </source>
</evidence>
<organism evidence="2">
    <name type="scientific">Panicum hallii</name>
    <dbReference type="NCBI Taxonomy" id="206008"/>
    <lineage>
        <taxon>Eukaryota</taxon>
        <taxon>Viridiplantae</taxon>
        <taxon>Streptophyta</taxon>
        <taxon>Embryophyta</taxon>
        <taxon>Tracheophyta</taxon>
        <taxon>Spermatophyta</taxon>
        <taxon>Magnoliopsida</taxon>
        <taxon>Liliopsida</taxon>
        <taxon>Poales</taxon>
        <taxon>Poaceae</taxon>
        <taxon>PACMAD clade</taxon>
        <taxon>Panicoideae</taxon>
        <taxon>Panicodae</taxon>
        <taxon>Paniceae</taxon>
        <taxon>Panicinae</taxon>
        <taxon>Panicum</taxon>
        <taxon>Panicum sect. Panicum</taxon>
    </lineage>
</organism>
<feature type="compositionally biased region" description="Pro residues" evidence="1">
    <location>
        <begin position="97"/>
        <end position="106"/>
    </location>
</feature>
<feature type="region of interest" description="Disordered" evidence="1">
    <location>
        <begin position="157"/>
        <end position="180"/>
    </location>
</feature>
<evidence type="ECO:0000256" key="1">
    <source>
        <dbReference type="SAM" id="MobiDB-lite"/>
    </source>
</evidence>
<sequence length="233" mass="26036">MHRSCGIYMHLCIFSVRRYVCVCTHTHVIPRATRYCCACDAGGCPMQAQNADEIFRRRLACRSWRSPSGPTMTVAGDVEDAGLSTMTPAADDEAPASPNPTAPPPWRIIERDTTRGEGSPARTMLASTGWWWWWWCSGATAAAHAAVADLGVDRVFRSRPPRSGSSQMRPDEPCRRNDTDDLCSLDIDRRRLVVTTNGRSMEDVRAQRRRADRGRRRSFARTLSASSSSLLYI</sequence>
<dbReference type="EMBL" id="CM008047">
    <property type="protein sequence ID" value="PVH63604.1"/>
    <property type="molecule type" value="Genomic_DNA"/>
</dbReference>
<feature type="compositionally biased region" description="Basic and acidic residues" evidence="1">
    <location>
        <begin position="169"/>
        <end position="179"/>
    </location>
</feature>